<reference evidence="2" key="2">
    <citation type="submission" date="2020-05" db="UniProtKB">
        <authorList>
            <consortium name="EnsemblMetazoa"/>
        </authorList>
    </citation>
    <scope>IDENTIFICATION</scope>
    <source>
        <strain evidence="2">IAEA</strain>
    </source>
</reference>
<dbReference type="VEuPathDB" id="VectorBase:GPPI007439"/>
<name>A0A1B0ASY9_9MUSC</name>
<dbReference type="EMBL" id="JXJN01003038">
    <property type="status" value="NOT_ANNOTATED_CDS"/>
    <property type="molecule type" value="Genomic_DNA"/>
</dbReference>
<feature type="compositionally biased region" description="Polar residues" evidence="1">
    <location>
        <begin position="7"/>
        <end position="19"/>
    </location>
</feature>
<feature type="region of interest" description="Disordered" evidence="1">
    <location>
        <begin position="1"/>
        <end position="23"/>
    </location>
</feature>
<protein>
    <submittedName>
        <fullName evidence="2">Uncharacterized protein</fullName>
    </submittedName>
</protein>
<sequence length="91" mass="9516">MAILEVGTTSNTNNATILTTDIGGSHSDTNASTAYCANERQIMAICDGFKTKVDTHENKNAGAGPKASIKYAHSAPDDVFIVPNSAYARAP</sequence>
<evidence type="ECO:0000256" key="1">
    <source>
        <dbReference type="SAM" id="MobiDB-lite"/>
    </source>
</evidence>
<accession>A0A1B0ASY9</accession>
<keyword evidence="3" id="KW-1185">Reference proteome</keyword>
<evidence type="ECO:0000313" key="2">
    <source>
        <dbReference type="EnsemblMetazoa" id="GPPI007439-PA"/>
    </source>
</evidence>
<reference evidence="3" key="1">
    <citation type="submission" date="2015-01" db="EMBL/GenBank/DDBJ databases">
        <authorList>
            <person name="Aksoy S."/>
            <person name="Warren W."/>
            <person name="Wilson R.K."/>
        </authorList>
    </citation>
    <scope>NUCLEOTIDE SEQUENCE [LARGE SCALE GENOMIC DNA]</scope>
    <source>
        <strain evidence="3">IAEA</strain>
    </source>
</reference>
<evidence type="ECO:0000313" key="3">
    <source>
        <dbReference type="Proteomes" id="UP000092460"/>
    </source>
</evidence>
<dbReference type="AlphaFoldDB" id="A0A1B0ASY9"/>
<proteinExistence type="predicted"/>
<organism evidence="2 3">
    <name type="scientific">Glossina palpalis gambiensis</name>
    <dbReference type="NCBI Taxonomy" id="67801"/>
    <lineage>
        <taxon>Eukaryota</taxon>
        <taxon>Metazoa</taxon>
        <taxon>Ecdysozoa</taxon>
        <taxon>Arthropoda</taxon>
        <taxon>Hexapoda</taxon>
        <taxon>Insecta</taxon>
        <taxon>Pterygota</taxon>
        <taxon>Neoptera</taxon>
        <taxon>Endopterygota</taxon>
        <taxon>Diptera</taxon>
        <taxon>Brachycera</taxon>
        <taxon>Muscomorpha</taxon>
        <taxon>Hippoboscoidea</taxon>
        <taxon>Glossinidae</taxon>
        <taxon>Glossina</taxon>
    </lineage>
</organism>
<dbReference type="Proteomes" id="UP000092460">
    <property type="component" value="Unassembled WGS sequence"/>
</dbReference>
<dbReference type="EnsemblMetazoa" id="GPPI007439-RA">
    <property type="protein sequence ID" value="GPPI007439-PA"/>
    <property type="gene ID" value="GPPI007439"/>
</dbReference>